<name>A0A6J7H5J8_9ZZZZ</name>
<evidence type="ECO:0000313" key="4">
    <source>
        <dbReference type="EMBL" id="CAB4743240.1"/>
    </source>
</evidence>
<dbReference type="PANTHER" id="PTHR11941:SF54">
    <property type="entry name" value="ENOYL-COA HYDRATASE, MITOCHONDRIAL"/>
    <property type="match status" value="1"/>
</dbReference>
<comment type="similarity">
    <text evidence="1">Belongs to the enoyl-CoA hydratase/isomerase family.</text>
</comment>
<proteinExistence type="inferred from homology"/>
<organism evidence="5">
    <name type="scientific">freshwater metagenome</name>
    <dbReference type="NCBI Taxonomy" id="449393"/>
    <lineage>
        <taxon>unclassified sequences</taxon>
        <taxon>metagenomes</taxon>
        <taxon>ecological metagenomes</taxon>
    </lineage>
</organism>
<gene>
    <name evidence="3" type="ORF">UFOPK1358_01838</name>
    <name evidence="4" type="ORF">UFOPK2766_01181</name>
    <name evidence="5" type="ORF">UFOPK3519_01415</name>
</gene>
<dbReference type="InterPro" id="IPR029045">
    <property type="entry name" value="ClpP/crotonase-like_dom_sf"/>
</dbReference>
<dbReference type="EMBL" id="CAFBMG010000132">
    <property type="protein sequence ID" value="CAB4910999.1"/>
    <property type="molecule type" value="Genomic_DNA"/>
</dbReference>
<dbReference type="FunFam" id="3.90.226.10:FF:000009">
    <property type="entry name" value="Carnitinyl-CoA dehydratase"/>
    <property type="match status" value="1"/>
</dbReference>
<dbReference type="PANTHER" id="PTHR11941">
    <property type="entry name" value="ENOYL-COA HYDRATASE-RELATED"/>
    <property type="match status" value="1"/>
</dbReference>
<dbReference type="Pfam" id="PF00378">
    <property type="entry name" value="ECH_1"/>
    <property type="match status" value="1"/>
</dbReference>
<dbReference type="EMBL" id="CAEZYU010000049">
    <property type="protein sequence ID" value="CAB4743240.1"/>
    <property type="molecule type" value="Genomic_DNA"/>
</dbReference>
<dbReference type="EMBL" id="CAEZSF010000247">
    <property type="protein sequence ID" value="CAB4554653.1"/>
    <property type="molecule type" value="Genomic_DNA"/>
</dbReference>
<reference evidence="5" key="1">
    <citation type="submission" date="2020-05" db="EMBL/GenBank/DDBJ databases">
        <authorList>
            <person name="Chiriac C."/>
            <person name="Salcher M."/>
            <person name="Ghai R."/>
            <person name="Kavagutti S V."/>
        </authorList>
    </citation>
    <scope>NUCLEOTIDE SEQUENCE</scope>
</reference>
<dbReference type="SUPFAM" id="SSF52096">
    <property type="entry name" value="ClpP/crotonase"/>
    <property type="match status" value="1"/>
</dbReference>
<protein>
    <submittedName>
        <fullName evidence="5">Unannotated protein</fullName>
    </submittedName>
</protein>
<dbReference type="AlphaFoldDB" id="A0A6J7H5J8"/>
<dbReference type="InterPro" id="IPR001753">
    <property type="entry name" value="Enoyl-CoA_hydra/iso"/>
</dbReference>
<dbReference type="GO" id="GO:0016829">
    <property type="term" value="F:lyase activity"/>
    <property type="evidence" value="ECO:0007669"/>
    <property type="project" value="UniProtKB-KW"/>
</dbReference>
<evidence type="ECO:0000313" key="3">
    <source>
        <dbReference type="EMBL" id="CAB4554653.1"/>
    </source>
</evidence>
<accession>A0A6J7H5J8</accession>
<evidence type="ECO:0000256" key="2">
    <source>
        <dbReference type="ARBA" id="ARBA00023239"/>
    </source>
</evidence>
<dbReference type="PROSITE" id="PS00166">
    <property type="entry name" value="ENOYL_COA_HYDRATASE"/>
    <property type="match status" value="1"/>
</dbReference>
<dbReference type="InterPro" id="IPR018376">
    <property type="entry name" value="Enoyl-CoA_hyd/isom_CS"/>
</dbReference>
<dbReference type="Gene3D" id="1.10.12.10">
    <property type="entry name" value="Lyase 2-enoyl-coa Hydratase, Chain A, domain 2"/>
    <property type="match status" value="1"/>
</dbReference>
<dbReference type="InterPro" id="IPR014748">
    <property type="entry name" value="Enoyl-CoA_hydra_C"/>
</dbReference>
<keyword evidence="2" id="KW-0456">Lyase</keyword>
<dbReference type="CDD" id="cd06558">
    <property type="entry name" value="crotonase-like"/>
    <property type="match status" value="1"/>
</dbReference>
<dbReference type="Gene3D" id="3.90.226.10">
    <property type="entry name" value="2-enoyl-CoA Hydratase, Chain A, domain 1"/>
    <property type="match status" value="1"/>
</dbReference>
<evidence type="ECO:0000256" key="1">
    <source>
        <dbReference type="ARBA" id="ARBA00005254"/>
    </source>
</evidence>
<dbReference type="GO" id="GO:0006635">
    <property type="term" value="P:fatty acid beta-oxidation"/>
    <property type="evidence" value="ECO:0007669"/>
    <property type="project" value="TreeGrafter"/>
</dbReference>
<evidence type="ECO:0000313" key="5">
    <source>
        <dbReference type="EMBL" id="CAB4910999.1"/>
    </source>
</evidence>
<sequence>MSDEINQESTSPLVFTELHEGGVAVLTLNNGKVNPLSVELLNELQSAAAELAENDQIRAVVITGNERAFAAGADIAQFAESESGLSSPERIAQIGAAFLGALNAVAGLPCPSIAAVSGVALGGGCELALACDFRVAGPKSRFGQPEILLGIIPGGGGTQRLSRLVGSSVAKELIFSGRMIQTEEALRIGLVNKAVEADQVLAEAMAMAQSFASGPRHALALAKAAIDQGLEGSLEDGLLLEQALFVKSFATPDAAVGVKSFLSDGPGHAEFG</sequence>